<evidence type="ECO:0000256" key="4">
    <source>
        <dbReference type="ARBA" id="ARBA00022741"/>
    </source>
</evidence>
<keyword evidence="1 10" id="KW-0963">Cytoplasm</keyword>
<dbReference type="GO" id="GO:0005524">
    <property type="term" value="F:ATP binding"/>
    <property type="evidence" value="ECO:0007669"/>
    <property type="project" value="UniProtKB-UniRule"/>
</dbReference>
<dbReference type="Gene3D" id="3.40.1190.10">
    <property type="entry name" value="Mur-like, catalytic domain"/>
    <property type="match status" value="1"/>
</dbReference>
<gene>
    <name evidence="10" type="primary">murF</name>
    <name evidence="15" type="ORF">FHP05_00850</name>
</gene>
<keyword evidence="16" id="KW-1185">Reference proteome</keyword>
<dbReference type="GO" id="GO:0047480">
    <property type="term" value="F:UDP-N-acetylmuramoyl-tripeptide-D-alanyl-D-alanine ligase activity"/>
    <property type="evidence" value="ECO:0007669"/>
    <property type="project" value="UniProtKB-UniRule"/>
</dbReference>
<comment type="similarity">
    <text evidence="10">Belongs to the MurCDEF family. MurF subfamily.</text>
</comment>
<dbReference type="GO" id="GO:0005737">
    <property type="term" value="C:cytoplasm"/>
    <property type="evidence" value="ECO:0007669"/>
    <property type="project" value="UniProtKB-SubCell"/>
</dbReference>
<evidence type="ECO:0000259" key="13">
    <source>
        <dbReference type="Pfam" id="PF02875"/>
    </source>
</evidence>
<dbReference type="EMBL" id="VDUW01000001">
    <property type="protein sequence ID" value="TXL67597.1"/>
    <property type="molecule type" value="Genomic_DNA"/>
</dbReference>
<comment type="subcellular location">
    <subcellularLocation>
        <location evidence="10 11">Cytoplasm</location>
    </subcellularLocation>
</comment>
<protein>
    <recommendedName>
        <fullName evidence="10 11">UDP-N-acetylmuramoyl-tripeptide--D-alanyl-D-alanine ligase</fullName>
        <ecNumber evidence="10 11">6.3.2.10</ecNumber>
    </recommendedName>
    <alternativeName>
        <fullName evidence="10">D-alanyl-D-alanine-adding enzyme</fullName>
    </alternativeName>
</protein>
<keyword evidence="6 10" id="KW-0133">Cell shape</keyword>
<dbReference type="SUPFAM" id="SSF53623">
    <property type="entry name" value="MurD-like peptide ligases, catalytic domain"/>
    <property type="match status" value="1"/>
</dbReference>
<keyword evidence="7 10" id="KW-0573">Peptidoglycan synthesis</keyword>
<evidence type="ECO:0000256" key="5">
    <source>
        <dbReference type="ARBA" id="ARBA00022840"/>
    </source>
</evidence>
<comment type="function">
    <text evidence="10 11">Involved in cell wall formation. Catalyzes the final step in the synthesis of UDP-N-acetylmuramoyl-pentapeptide, the precursor of murein.</text>
</comment>
<feature type="binding site" evidence="10">
    <location>
        <begin position="114"/>
        <end position="120"/>
    </location>
    <ligand>
        <name>ATP</name>
        <dbReference type="ChEBI" id="CHEBI:30616"/>
    </ligand>
</feature>
<dbReference type="HAMAP" id="MF_02019">
    <property type="entry name" value="MurF"/>
    <property type="match status" value="1"/>
</dbReference>
<comment type="pathway">
    <text evidence="10 11">Cell wall biogenesis; peptidoglycan biosynthesis.</text>
</comment>
<dbReference type="InterPro" id="IPR051046">
    <property type="entry name" value="MurCDEF_CellWall_CoF430Synth"/>
</dbReference>
<keyword evidence="5 10" id="KW-0067">ATP-binding</keyword>
<dbReference type="Gene3D" id="3.90.190.20">
    <property type="entry name" value="Mur ligase, C-terminal domain"/>
    <property type="match status" value="1"/>
</dbReference>
<feature type="domain" description="Mur ligase central" evidence="14">
    <location>
        <begin position="112"/>
        <end position="291"/>
    </location>
</feature>
<dbReference type="UniPathway" id="UPA00219"/>
<keyword evidence="2 10" id="KW-0436">Ligase</keyword>
<dbReference type="InterPro" id="IPR004101">
    <property type="entry name" value="Mur_ligase_C"/>
</dbReference>
<keyword evidence="9 10" id="KW-0961">Cell wall biogenesis/degradation</keyword>
<reference evidence="15 16" key="1">
    <citation type="submission" date="2019-06" db="EMBL/GenBank/DDBJ databases">
        <title>Cerasibacillus sp. nov., isolated from maize field.</title>
        <authorList>
            <person name="Lin S.-Y."/>
            <person name="Tsai C.-F."/>
            <person name="Young C.-C."/>
        </authorList>
    </citation>
    <scope>NUCLEOTIDE SEQUENCE [LARGE SCALE GENOMIC DNA]</scope>
    <source>
        <strain evidence="15 16">CC-CFT480</strain>
    </source>
</reference>
<organism evidence="15 16">
    <name type="scientific">Cerasibacillus terrae</name>
    <dbReference type="NCBI Taxonomy" id="2498845"/>
    <lineage>
        <taxon>Bacteria</taxon>
        <taxon>Bacillati</taxon>
        <taxon>Bacillota</taxon>
        <taxon>Bacilli</taxon>
        <taxon>Bacillales</taxon>
        <taxon>Bacillaceae</taxon>
        <taxon>Cerasibacillus</taxon>
    </lineage>
</organism>
<evidence type="ECO:0000259" key="14">
    <source>
        <dbReference type="Pfam" id="PF08245"/>
    </source>
</evidence>
<sequence length="454" mass="51080">MLFTTNWLTKIFSNYKGLTENNIKINAISTDSRMKSEQTLFIPLIGDTFDGHHYLKAAIKNGAVATLWDEQKEIPDFLPHDFPIFFVKDTIVALQELAFKYRQKVNPIVVGITGSNGKTTTKDLVGTILQTSYTTHITKGNFNNHIGLPLTILSMPTNTEVLVLEMGMNHFGEISRLSKIAEPDYAIITNIGESHIEFLGSRFGITKAKLEIEDGLKQNGCLILDGDEELLQEQVQFANVLRCGLKRENDIQIKNVQLKENGTSFSINDVIYHIPLLGVHHAKNASYAITLGKQLGIEEAKIKESIKYIAMTSMRFERIEGINGVSIINDAYNASPTSMKASIEVLKQMDDFHKKILVLGDMFELGDDSEQWHRSIADVINQEIHAVFTIGDMASVITEEINKRTNDVICEHIHTPESLIKQLQPFLQKDTIVLFKASRGMKLETYIDKLIPRS</sequence>
<dbReference type="AlphaFoldDB" id="A0A5C8P2T7"/>
<evidence type="ECO:0000256" key="7">
    <source>
        <dbReference type="ARBA" id="ARBA00022984"/>
    </source>
</evidence>
<dbReference type="GO" id="GO:0009252">
    <property type="term" value="P:peptidoglycan biosynthetic process"/>
    <property type="evidence" value="ECO:0007669"/>
    <property type="project" value="UniProtKB-UniRule"/>
</dbReference>
<dbReference type="NCBIfam" id="TIGR01143">
    <property type="entry name" value="murF"/>
    <property type="match status" value="1"/>
</dbReference>
<dbReference type="InterPro" id="IPR000713">
    <property type="entry name" value="Mur_ligase_N"/>
</dbReference>
<evidence type="ECO:0000256" key="8">
    <source>
        <dbReference type="ARBA" id="ARBA00023306"/>
    </source>
</evidence>
<dbReference type="InterPro" id="IPR035911">
    <property type="entry name" value="MurE/MurF_N"/>
</dbReference>
<evidence type="ECO:0000256" key="1">
    <source>
        <dbReference type="ARBA" id="ARBA00022490"/>
    </source>
</evidence>
<evidence type="ECO:0000256" key="11">
    <source>
        <dbReference type="RuleBase" id="RU004136"/>
    </source>
</evidence>
<evidence type="ECO:0000256" key="10">
    <source>
        <dbReference type="HAMAP-Rule" id="MF_02019"/>
    </source>
</evidence>
<dbReference type="RefSeq" id="WP_147665161.1">
    <property type="nucleotide sequence ID" value="NZ_VDUW01000001.1"/>
</dbReference>
<evidence type="ECO:0000313" key="15">
    <source>
        <dbReference type="EMBL" id="TXL67597.1"/>
    </source>
</evidence>
<evidence type="ECO:0000256" key="9">
    <source>
        <dbReference type="ARBA" id="ARBA00023316"/>
    </source>
</evidence>
<evidence type="ECO:0000313" key="16">
    <source>
        <dbReference type="Proteomes" id="UP000321574"/>
    </source>
</evidence>
<dbReference type="GO" id="GO:0008766">
    <property type="term" value="F:UDP-N-acetylmuramoylalanyl-D-glutamyl-2,6-diaminopimelate-D-alanyl-D-alanine ligase activity"/>
    <property type="evidence" value="ECO:0007669"/>
    <property type="project" value="RHEA"/>
</dbReference>
<dbReference type="InterPro" id="IPR005863">
    <property type="entry name" value="UDP-N-AcMur_synth"/>
</dbReference>
<dbReference type="SUPFAM" id="SSF63418">
    <property type="entry name" value="MurE/MurF N-terminal domain"/>
    <property type="match status" value="1"/>
</dbReference>
<dbReference type="Gene3D" id="3.40.1390.10">
    <property type="entry name" value="MurE/MurF, N-terminal domain"/>
    <property type="match status" value="1"/>
</dbReference>
<keyword evidence="4 10" id="KW-0547">Nucleotide-binding</keyword>
<dbReference type="GO" id="GO:0071555">
    <property type="term" value="P:cell wall organization"/>
    <property type="evidence" value="ECO:0007669"/>
    <property type="project" value="UniProtKB-KW"/>
</dbReference>
<dbReference type="InterPro" id="IPR036615">
    <property type="entry name" value="Mur_ligase_C_dom_sf"/>
</dbReference>
<keyword evidence="3 10" id="KW-0132">Cell division</keyword>
<name>A0A5C8P2T7_9BACI</name>
<keyword evidence="8 10" id="KW-0131">Cell cycle</keyword>
<dbReference type="PANTHER" id="PTHR43024">
    <property type="entry name" value="UDP-N-ACETYLMURAMOYL-TRIPEPTIDE--D-ALANYL-D-ALANINE LIGASE"/>
    <property type="match status" value="1"/>
</dbReference>
<dbReference type="Proteomes" id="UP000321574">
    <property type="component" value="Unassembled WGS sequence"/>
</dbReference>
<dbReference type="Pfam" id="PF08245">
    <property type="entry name" value="Mur_ligase_M"/>
    <property type="match status" value="1"/>
</dbReference>
<dbReference type="GO" id="GO:0051301">
    <property type="term" value="P:cell division"/>
    <property type="evidence" value="ECO:0007669"/>
    <property type="project" value="UniProtKB-KW"/>
</dbReference>
<evidence type="ECO:0000256" key="3">
    <source>
        <dbReference type="ARBA" id="ARBA00022618"/>
    </source>
</evidence>
<dbReference type="InterPro" id="IPR036565">
    <property type="entry name" value="Mur-like_cat_sf"/>
</dbReference>
<dbReference type="InterPro" id="IPR013221">
    <property type="entry name" value="Mur_ligase_cen"/>
</dbReference>
<proteinExistence type="inferred from homology"/>
<comment type="catalytic activity">
    <reaction evidence="10 11">
        <text>D-alanyl-D-alanine + UDP-N-acetyl-alpha-D-muramoyl-L-alanyl-gamma-D-glutamyl-meso-2,6-diaminopimelate + ATP = UDP-N-acetyl-alpha-D-muramoyl-L-alanyl-gamma-D-glutamyl-meso-2,6-diaminopimeloyl-D-alanyl-D-alanine + ADP + phosphate + H(+)</text>
        <dbReference type="Rhea" id="RHEA:28374"/>
        <dbReference type="ChEBI" id="CHEBI:15378"/>
        <dbReference type="ChEBI" id="CHEBI:30616"/>
        <dbReference type="ChEBI" id="CHEBI:43474"/>
        <dbReference type="ChEBI" id="CHEBI:57822"/>
        <dbReference type="ChEBI" id="CHEBI:61386"/>
        <dbReference type="ChEBI" id="CHEBI:83905"/>
        <dbReference type="ChEBI" id="CHEBI:456216"/>
        <dbReference type="EC" id="6.3.2.10"/>
    </reaction>
</comment>
<dbReference type="PANTHER" id="PTHR43024:SF1">
    <property type="entry name" value="UDP-N-ACETYLMURAMOYL-TRIPEPTIDE--D-ALANYL-D-ALANINE LIGASE"/>
    <property type="match status" value="1"/>
</dbReference>
<feature type="domain" description="Mur ligase C-terminal" evidence="13">
    <location>
        <begin position="314"/>
        <end position="439"/>
    </location>
</feature>
<evidence type="ECO:0000259" key="12">
    <source>
        <dbReference type="Pfam" id="PF01225"/>
    </source>
</evidence>
<evidence type="ECO:0000256" key="6">
    <source>
        <dbReference type="ARBA" id="ARBA00022960"/>
    </source>
</evidence>
<dbReference type="Pfam" id="PF01225">
    <property type="entry name" value="Mur_ligase"/>
    <property type="match status" value="1"/>
</dbReference>
<dbReference type="SUPFAM" id="SSF53244">
    <property type="entry name" value="MurD-like peptide ligases, peptide-binding domain"/>
    <property type="match status" value="1"/>
</dbReference>
<dbReference type="OrthoDB" id="9801978at2"/>
<evidence type="ECO:0000256" key="2">
    <source>
        <dbReference type="ARBA" id="ARBA00022598"/>
    </source>
</evidence>
<dbReference type="EC" id="6.3.2.10" evidence="10 11"/>
<feature type="domain" description="Mur ligase N-terminal catalytic" evidence="12">
    <location>
        <begin position="24"/>
        <end position="94"/>
    </location>
</feature>
<dbReference type="GO" id="GO:0008360">
    <property type="term" value="P:regulation of cell shape"/>
    <property type="evidence" value="ECO:0007669"/>
    <property type="project" value="UniProtKB-KW"/>
</dbReference>
<accession>A0A5C8P2T7</accession>
<comment type="caution">
    <text evidence="15">The sequence shown here is derived from an EMBL/GenBank/DDBJ whole genome shotgun (WGS) entry which is preliminary data.</text>
</comment>
<dbReference type="Pfam" id="PF02875">
    <property type="entry name" value="Mur_ligase_C"/>
    <property type="match status" value="1"/>
</dbReference>